<dbReference type="RefSeq" id="WP_249773011.1">
    <property type="nucleotide sequence ID" value="NZ_CP097332.1"/>
</dbReference>
<evidence type="ECO:0000313" key="2">
    <source>
        <dbReference type="EMBL" id="UQX89115.1"/>
    </source>
</evidence>
<accession>A0ABY4R1V5</accession>
<keyword evidence="3" id="KW-1185">Reference proteome</keyword>
<protein>
    <submittedName>
        <fullName evidence="2">Uncharacterized protein</fullName>
    </submittedName>
</protein>
<dbReference type="Proteomes" id="UP001056336">
    <property type="component" value="Chromosome"/>
</dbReference>
<feature type="region of interest" description="Disordered" evidence="1">
    <location>
        <begin position="1"/>
        <end position="20"/>
    </location>
</feature>
<reference evidence="2" key="2">
    <citation type="submission" date="2022-05" db="EMBL/GenBank/DDBJ databases">
        <authorList>
            <person name="Kim J.-S."/>
            <person name="Lee K."/>
            <person name="Suh M."/>
            <person name="Eom M."/>
            <person name="Kim J.-S."/>
            <person name="Kim D.-S."/>
            <person name="Ko S.-H."/>
            <person name="Shin Y."/>
            <person name="Lee J.-S."/>
        </authorList>
    </citation>
    <scope>NUCLEOTIDE SEQUENCE</scope>
    <source>
        <strain evidence="2">N237</strain>
    </source>
</reference>
<dbReference type="EMBL" id="CP097332">
    <property type="protein sequence ID" value="UQX89115.1"/>
    <property type="molecule type" value="Genomic_DNA"/>
</dbReference>
<organism evidence="2 3">
    <name type="scientific">Jatrophihabitans telluris</name>
    <dbReference type="NCBI Taxonomy" id="2038343"/>
    <lineage>
        <taxon>Bacteria</taxon>
        <taxon>Bacillati</taxon>
        <taxon>Actinomycetota</taxon>
        <taxon>Actinomycetes</taxon>
        <taxon>Jatrophihabitantales</taxon>
        <taxon>Jatrophihabitantaceae</taxon>
        <taxon>Jatrophihabitans</taxon>
    </lineage>
</organism>
<evidence type="ECO:0000313" key="3">
    <source>
        <dbReference type="Proteomes" id="UP001056336"/>
    </source>
</evidence>
<name>A0ABY4R1V5_9ACTN</name>
<gene>
    <name evidence="2" type="ORF">M6D93_03710</name>
</gene>
<evidence type="ECO:0000256" key="1">
    <source>
        <dbReference type="SAM" id="MobiDB-lite"/>
    </source>
</evidence>
<reference evidence="2" key="1">
    <citation type="journal article" date="2018" name="Int. J. Syst. Evol. Microbiol.">
        <title>Jatrophihabitans telluris sp. nov., isolated from sediment soil of lava forest wetlands and the emended description of the genus Jatrophihabitans.</title>
        <authorList>
            <person name="Lee K.C."/>
            <person name="Suh M.K."/>
            <person name="Eom M.K."/>
            <person name="Kim K.K."/>
            <person name="Kim J.S."/>
            <person name="Kim D.S."/>
            <person name="Ko S.H."/>
            <person name="Shin Y.K."/>
            <person name="Lee J.S."/>
        </authorList>
    </citation>
    <scope>NUCLEOTIDE SEQUENCE</scope>
    <source>
        <strain evidence="2">N237</strain>
    </source>
</reference>
<sequence>MAGTISPSGEPIDGPQLNWEETYPEHPVNELLAQNPGAQSPFGDDITFPLPVDKLFYDHPTAANRPHLAGD</sequence>
<proteinExistence type="predicted"/>